<dbReference type="CDD" id="cd03416">
    <property type="entry name" value="CbiX_SirB_N"/>
    <property type="match status" value="1"/>
</dbReference>
<evidence type="ECO:0008006" key="5">
    <source>
        <dbReference type="Google" id="ProtNLM"/>
    </source>
</evidence>
<proteinExistence type="predicted"/>
<dbReference type="PANTHER" id="PTHR33542">
    <property type="entry name" value="SIROHYDROCHLORIN FERROCHELATASE, CHLOROPLASTIC"/>
    <property type="match status" value="1"/>
</dbReference>
<dbReference type="Pfam" id="PF01903">
    <property type="entry name" value="CbiX"/>
    <property type="match status" value="1"/>
</dbReference>
<dbReference type="PANTHER" id="PTHR33542:SF3">
    <property type="entry name" value="SIROHYDROCHLORIN FERROCHELATASE, CHLOROPLASTIC"/>
    <property type="match status" value="1"/>
</dbReference>
<gene>
    <name evidence="3" type="ORF">LITE_LOCUS32228</name>
</gene>
<dbReference type="GO" id="GO:0046872">
    <property type="term" value="F:metal ion binding"/>
    <property type="evidence" value="ECO:0007669"/>
    <property type="project" value="UniProtKB-KW"/>
</dbReference>
<keyword evidence="2" id="KW-0456">Lyase</keyword>
<dbReference type="Proteomes" id="UP001154282">
    <property type="component" value="Unassembled WGS sequence"/>
</dbReference>
<dbReference type="InterPro" id="IPR050963">
    <property type="entry name" value="Sirohydro_Cobaltochel/CbiX"/>
</dbReference>
<organism evidence="3 4">
    <name type="scientific">Linum tenue</name>
    <dbReference type="NCBI Taxonomy" id="586396"/>
    <lineage>
        <taxon>Eukaryota</taxon>
        <taxon>Viridiplantae</taxon>
        <taxon>Streptophyta</taxon>
        <taxon>Embryophyta</taxon>
        <taxon>Tracheophyta</taxon>
        <taxon>Spermatophyta</taxon>
        <taxon>Magnoliopsida</taxon>
        <taxon>eudicotyledons</taxon>
        <taxon>Gunneridae</taxon>
        <taxon>Pentapetalae</taxon>
        <taxon>rosids</taxon>
        <taxon>fabids</taxon>
        <taxon>Malpighiales</taxon>
        <taxon>Linaceae</taxon>
        <taxon>Linum</taxon>
    </lineage>
</organism>
<evidence type="ECO:0000256" key="1">
    <source>
        <dbReference type="ARBA" id="ARBA00022723"/>
    </source>
</evidence>
<name>A0AAV0N9H9_9ROSI</name>
<comment type="caution">
    <text evidence="3">The sequence shown here is derived from an EMBL/GenBank/DDBJ whole genome shotgun (WGS) entry which is preliminary data.</text>
</comment>
<dbReference type="AlphaFoldDB" id="A0AAV0N9H9"/>
<evidence type="ECO:0000313" key="4">
    <source>
        <dbReference type="Proteomes" id="UP001154282"/>
    </source>
</evidence>
<sequence length="215" mass="23308">MSFESLSLPHPNAPQTQSCLRVVGSEAGTNPVPKILKLTLGRPKIKSLAVRMGSGTSNGGIGKKNPHGIGENDGVIIVDHGSRRKESNLMLNEFVAMFKDKTGYPIVEPAHMELADPSIKDAFDICVQQGAKRVVVSPFFLFPGRHWHQDIPSLTAEAAKEHPGVSYLVTAPLGLHELLVDVVNDRINYCLSHVAGDVKECEVCVGTKKCKFTSQ</sequence>
<dbReference type="Gene3D" id="3.40.50.1400">
    <property type="match status" value="1"/>
</dbReference>
<dbReference type="GO" id="GO:0016829">
    <property type="term" value="F:lyase activity"/>
    <property type="evidence" value="ECO:0007669"/>
    <property type="project" value="UniProtKB-KW"/>
</dbReference>
<accession>A0AAV0N9H9</accession>
<reference evidence="3" key="1">
    <citation type="submission" date="2022-08" db="EMBL/GenBank/DDBJ databases">
        <authorList>
            <person name="Gutierrez-Valencia J."/>
        </authorList>
    </citation>
    <scope>NUCLEOTIDE SEQUENCE</scope>
</reference>
<dbReference type="SUPFAM" id="SSF53800">
    <property type="entry name" value="Chelatase"/>
    <property type="match status" value="1"/>
</dbReference>
<evidence type="ECO:0000256" key="2">
    <source>
        <dbReference type="ARBA" id="ARBA00023239"/>
    </source>
</evidence>
<evidence type="ECO:0000313" key="3">
    <source>
        <dbReference type="EMBL" id="CAI0455158.1"/>
    </source>
</evidence>
<protein>
    <recommendedName>
        <fullName evidence="5">Sirohydrochlorin ferrochelatase</fullName>
    </recommendedName>
</protein>
<dbReference type="EMBL" id="CAMGYJ010000008">
    <property type="protein sequence ID" value="CAI0455158.1"/>
    <property type="molecule type" value="Genomic_DNA"/>
</dbReference>
<dbReference type="InterPro" id="IPR002762">
    <property type="entry name" value="CbiX-like"/>
</dbReference>
<keyword evidence="4" id="KW-1185">Reference proteome</keyword>
<keyword evidence="1" id="KW-0479">Metal-binding</keyword>